<dbReference type="SUPFAM" id="SSF53850">
    <property type="entry name" value="Periplasmic binding protein-like II"/>
    <property type="match status" value="1"/>
</dbReference>
<dbReference type="Proteomes" id="UP001213972">
    <property type="component" value="Chromosome"/>
</dbReference>
<evidence type="ECO:0000256" key="2">
    <source>
        <dbReference type="ARBA" id="ARBA00022448"/>
    </source>
</evidence>
<sequence>MRKFLAITALGVASVVALAGCSGTSDPAPADGQPVEIDFWHGYTEADGKVLDDLVAEFNASQDGVVITPSTKPWATILDTVLPALTSKTGPQLLALPPENIPVYASQGALLPLDDWYDAADSGASSLNEQAVATGIVDGERYGAPLSFTPLAMFYNKALFDAAGVAVPTTWDEWVAAAKELTVDDDGDGTPEQYGLALADHATVGNGVWMSLFKSGGGDVVTADGEVVVDSPENVATLSYWADAVRKDKISPAGLSGVDTDGLFSSGKAAMTLAGPWMASVSEGAGIEYGIAPIPAGPAGAKASALAVDLTVTSQASDAEKAAIGTFLTWFYQKENMVTWSLGSGWPPLTTDVAASDVSENAVVSALTEQSSLGVALLPGVIPSTDVLTELDTATQKALAGGDPSELLTAAQTAMTATLAE</sequence>
<dbReference type="AlphaFoldDB" id="A0AAJ5VYQ1"/>
<accession>A0AAJ5VYQ1</accession>
<dbReference type="GO" id="GO:0015768">
    <property type="term" value="P:maltose transport"/>
    <property type="evidence" value="ECO:0007669"/>
    <property type="project" value="TreeGrafter"/>
</dbReference>
<evidence type="ECO:0000256" key="4">
    <source>
        <dbReference type="SAM" id="SignalP"/>
    </source>
</evidence>
<dbReference type="PANTHER" id="PTHR30061:SF50">
    <property type="entry name" value="MALTOSE_MALTODEXTRIN-BINDING PERIPLASMIC PROTEIN"/>
    <property type="match status" value="1"/>
</dbReference>
<keyword evidence="3 4" id="KW-0732">Signal</keyword>
<dbReference type="InterPro" id="IPR006059">
    <property type="entry name" value="SBP"/>
</dbReference>
<organism evidence="5 6">
    <name type="scientific">Candidatus Microbacterium phytovorans</name>
    <dbReference type="NCBI Taxonomy" id="3121374"/>
    <lineage>
        <taxon>Bacteria</taxon>
        <taxon>Bacillati</taxon>
        <taxon>Actinomycetota</taxon>
        <taxon>Actinomycetes</taxon>
        <taxon>Micrococcales</taxon>
        <taxon>Microbacteriaceae</taxon>
        <taxon>Microbacterium</taxon>
    </lineage>
</organism>
<evidence type="ECO:0000313" key="5">
    <source>
        <dbReference type="EMBL" id="WEK12836.1"/>
    </source>
</evidence>
<dbReference type="Pfam" id="PF01547">
    <property type="entry name" value="SBP_bac_1"/>
    <property type="match status" value="1"/>
</dbReference>
<evidence type="ECO:0000256" key="1">
    <source>
        <dbReference type="ARBA" id="ARBA00008520"/>
    </source>
</evidence>
<dbReference type="GO" id="GO:0055052">
    <property type="term" value="C:ATP-binding cassette (ABC) transporter complex, substrate-binding subunit-containing"/>
    <property type="evidence" value="ECO:0007669"/>
    <property type="project" value="TreeGrafter"/>
</dbReference>
<feature type="chain" id="PRO_5042531150" evidence="4">
    <location>
        <begin position="20"/>
        <end position="421"/>
    </location>
</feature>
<protein>
    <submittedName>
        <fullName evidence="5">ABC transporter substrate-binding protein</fullName>
    </submittedName>
</protein>
<dbReference type="PANTHER" id="PTHR30061">
    <property type="entry name" value="MALTOSE-BINDING PERIPLASMIC PROTEIN"/>
    <property type="match status" value="1"/>
</dbReference>
<name>A0AAJ5VYQ1_9MICO</name>
<reference evidence="5" key="1">
    <citation type="submission" date="2023-03" db="EMBL/GenBank/DDBJ databases">
        <title>Andean soil-derived lignocellulolytic bacterial consortium as a source of novel taxa and putative plastic-active enzymes.</title>
        <authorList>
            <person name="Diaz-Garcia L."/>
            <person name="Chuvochina M."/>
            <person name="Feuerriegel G."/>
            <person name="Bunk B."/>
            <person name="Sproer C."/>
            <person name="Streit W.R."/>
            <person name="Rodriguez L.M."/>
            <person name="Overmann J."/>
            <person name="Jimenez D.J."/>
        </authorList>
    </citation>
    <scope>NUCLEOTIDE SEQUENCE</scope>
    <source>
        <strain evidence="5">MAG 4610</strain>
    </source>
</reference>
<evidence type="ECO:0000256" key="3">
    <source>
        <dbReference type="ARBA" id="ARBA00022729"/>
    </source>
</evidence>
<evidence type="ECO:0000313" key="6">
    <source>
        <dbReference type="Proteomes" id="UP001213972"/>
    </source>
</evidence>
<dbReference type="Gene3D" id="3.40.190.10">
    <property type="entry name" value="Periplasmic binding protein-like II"/>
    <property type="match status" value="1"/>
</dbReference>
<dbReference type="PROSITE" id="PS51257">
    <property type="entry name" value="PROKAR_LIPOPROTEIN"/>
    <property type="match status" value="1"/>
</dbReference>
<dbReference type="GO" id="GO:0042956">
    <property type="term" value="P:maltodextrin transmembrane transport"/>
    <property type="evidence" value="ECO:0007669"/>
    <property type="project" value="TreeGrafter"/>
</dbReference>
<dbReference type="EMBL" id="CP119321">
    <property type="protein sequence ID" value="WEK12836.1"/>
    <property type="molecule type" value="Genomic_DNA"/>
</dbReference>
<proteinExistence type="inferred from homology"/>
<keyword evidence="2" id="KW-0813">Transport</keyword>
<gene>
    <name evidence="5" type="ORF">P0Y48_10215</name>
</gene>
<dbReference type="GO" id="GO:1901982">
    <property type="term" value="F:maltose binding"/>
    <property type="evidence" value="ECO:0007669"/>
    <property type="project" value="TreeGrafter"/>
</dbReference>
<feature type="signal peptide" evidence="4">
    <location>
        <begin position="1"/>
        <end position="19"/>
    </location>
</feature>
<comment type="similarity">
    <text evidence="1">Belongs to the bacterial solute-binding protein 1 family.</text>
</comment>
<dbReference type="CDD" id="cd14748">
    <property type="entry name" value="PBP2_UgpB"/>
    <property type="match status" value="1"/>
</dbReference>